<feature type="non-terminal residue" evidence="1">
    <location>
        <position position="1"/>
    </location>
</feature>
<sequence length="43" mass="4972">KVESTREKTVKAVDNDRETVDEIKVKNLSESLNKEELKTIKLI</sequence>
<dbReference type="EMBL" id="CAJVQB010033390">
    <property type="protein sequence ID" value="CAG8819711.1"/>
    <property type="molecule type" value="Genomic_DNA"/>
</dbReference>
<evidence type="ECO:0000313" key="2">
    <source>
        <dbReference type="Proteomes" id="UP000789901"/>
    </source>
</evidence>
<reference evidence="1 2" key="1">
    <citation type="submission" date="2021-06" db="EMBL/GenBank/DDBJ databases">
        <authorList>
            <person name="Kallberg Y."/>
            <person name="Tangrot J."/>
            <person name="Rosling A."/>
        </authorList>
    </citation>
    <scope>NUCLEOTIDE SEQUENCE [LARGE SCALE GENOMIC DNA]</scope>
    <source>
        <strain evidence="1 2">120-4 pot B 10/14</strain>
    </source>
</reference>
<proteinExistence type="predicted"/>
<organism evidence="1 2">
    <name type="scientific">Gigaspora margarita</name>
    <dbReference type="NCBI Taxonomy" id="4874"/>
    <lineage>
        <taxon>Eukaryota</taxon>
        <taxon>Fungi</taxon>
        <taxon>Fungi incertae sedis</taxon>
        <taxon>Mucoromycota</taxon>
        <taxon>Glomeromycotina</taxon>
        <taxon>Glomeromycetes</taxon>
        <taxon>Diversisporales</taxon>
        <taxon>Gigasporaceae</taxon>
        <taxon>Gigaspora</taxon>
    </lineage>
</organism>
<evidence type="ECO:0000313" key="1">
    <source>
        <dbReference type="EMBL" id="CAG8819711.1"/>
    </source>
</evidence>
<dbReference type="Proteomes" id="UP000789901">
    <property type="component" value="Unassembled WGS sequence"/>
</dbReference>
<gene>
    <name evidence="1" type="ORF">GMARGA_LOCUS27379</name>
</gene>
<name>A0ABN7W8N2_GIGMA</name>
<comment type="caution">
    <text evidence="1">The sequence shown here is derived from an EMBL/GenBank/DDBJ whole genome shotgun (WGS) entry which is preliminary data.</text>
</comment>
<keyword evidence="2" id="KW-1185">Reference proteome</keyword>
<accession>A0ABN7W8N2</accession>
<protein>
    <submittedName>
        <fullName evidence="1">21224_t:CDS:1</fullName>
    </submittedName>
</protein>